<dbReference type="EMBL" id="FLKW01000034">
    <property type="protein sequence ID" value="SBN21493.1"/>
    <property type="molecule type" value="Genomic_DNA"/>
</dbReference>
<keyword evidence="2" id="KW-0560">Oxidoreductase</keyword>
<dbReference type="SUPFAM" id="SSF54909">
    <property type="entry name" value="Dimeric alpha+beta barrel"/>
    <property type="match status" value="1"/>
</dbReference>
<dbReference type="InterPro" id="IPR048327">
    <property type="entry name" value="Dyp_perox_N"/>
</dbReference>
<sequence>MSQNQPAQPTKRNLFKTALAVGAIGGYFGGKKQGETAERTAESQHSPQAYPCYGEHQAGIVTPRQAFSIMCAFDVTAQSAKQLENLFRTLTARIEFLTQGGEYQDGDDKLVSRQRHFGQSFQPRRIDRYRGGGQQPV</sequence>
<evidence type="ECO:0000313" key="2">
    <source>
        <dbReference type="EMBL" id="SBN21493.1"/>
    </source>
</evidence>
<dbReference type="AlphaFoldDB" id="A0AB74EH38"/>
<feature type="domain" description="Dyp-type peroxidase N-terminal" evidence="1">
    <location>
        <begin position="57"/>
        <end position="112"/>
    </location>
</feature>
<gene>
    <name evidence="2" type="primary">efeB_2</name>
    <name evidence="3" type="synonym">efeB_1</name>
    <name evidence="2" type="ORF">WHOF_01870</name>
    <name evidence="3" type="ORF">WHOF_02381</name>
</gene>
<dbReference type="EMBL" id="LT591897">
    <property type="protein sequence ID" value="SBQ23583.1"/>
    <property type="molecule type" value="Genomic_DNA"/>
</dbReference>
<dbReference type="GO" id="GO:0004601">
    <property type="term" value="F:peroxidase activity"/>
    <property type="evidence" value="ECO:0007669"/>
    <property type="project" value="UniProtKB-KW"/>
</dbReference>
<proteinExistence type="predicted"/>
<keyword evidence="2" id="KW-0575">Peroxidase</keyword>
<dbReference type="Pfam" id="PF04261">
    <property type="entry name" value="Dyp_perox_N"/>
    <property type="match status" value="1"/>
</dbReference>
<dbReference type="EC" id="1.11.1.-" evidence="2"/>
<name>A0AB74EH38_NEIGO</name>
<dbReference type="Proteomes" id="UP000239837">
    <property type="component" value="Chromosome"/>
</dbReference>
<evidence type="ECO:0000259" key="1">
    <source>
        <dbReference type="Pfam" id="PF04261"/>
    </source>
</evidence>
<reference evidence="2" key="1">
    <citation type="submission" date="2016-05" db="EMBL/GenBank/DDBJ databases">
        <authorList>
            <consortium name="Pathogen Informatics"/>
        </authorList>
    </citation>
    <scope>NUCLEOTIDE SEQUENCE</scope>
    <source>
        <strain evidence="2">WHO F</strain>
    </source>
</reference>
<protein>
    <submittedName>
        <fullName evidence="2">Tat-translocated enzyme</fullName>
        <ecNumber evidence="2">1.11.1.-</ecNumber>
    </submittedName>
</protein>
<evidence type="ECO:0000313" key="3">
    <source>
        <dbReference type="EMBL" id="SBQ23583.1"/>
    </source>
</evidence>
<organism evidence="2">
    <name type="scientific">Neisseria gonorrhoeae</name>
    <dbReference type="NCBI Taxonomy" id="485"/>
    <lineage>
        <taxon>Bacteria</taxon>
        <taxon>Pseudomonadati</taxon>
        <taxon>Pseudomonadota</taxon>
        <taxon>Betaproteobacteria</taxon>
        <taxon>Neisseriales</taxon>
        <taxon>Neisseriaceae</taxon>
        <taxon>Neisseria</taxon>
    </lineage>
</organism>
<dbReference type="InterPro" id="IPR011008">
    <property type="entry name" value="Dimeric_a/b-barrel"/>
</dbReference>
<accession>A0AB74EH38</accession>